<dbReference type="Proteomes" id="UP000233100">
    <property type="component" value="Chromosome 13"/>
</dbReference>
<dbReference type="PANTHER" id="PTHR12138">
    <property type="entry name" value="PRIMATE-EXPANDED PROTEIN FAMILY"/>
    <property type="match status" value="1"/>
</dbReference>
<dbReference type="GeneTree" id="ENSGT01150000286943"/>
<dbReference type="Ensembl" id="ENSMFAT00000077207.1">
    <property type="protein sequence ID" value="ENSMFAP00000062700.1"/>
    <property type="gene ID" value="ENSMFAG00000048045.1"/>
</dbReference>
<keyword evidence="2" id="KW-1185">Reference proteome</keyword>
<evidence type="ECO:0000313" key="1">
    <source>
        <dbReference type="Ensembl" id="ENSMFAP00000062700.1"/>
    </source>
</evidence>
<protein>
    <submittedName>
        <fullName evidence="1">Uncharacterized protein</fullName>
    </submittedName>
</protein>
<dbReference type="PRINTS" id="PR02045">
    <property type="entry name" value="F138DOMAIN"/>
</dbReference>
<sequence length="150" mass="16009">FFLRQSCSVAQAGVQWCSGTISAHYNLCLVGSGDSCATASCVAGITGACHHARLIFVFLIETGVHQAGLELVTSSDPPTSASQNAGITGVSRCTWPAISFSIKCVHIHFSIGLFIFLSYIPRNSSDIRQISSLSVLQTTNIFPNLLFLLN</sequence>
<evidence type="ECO:0000313" key="2">
    <source>
        <dbReference type="Proteomes" id="UP000233100"/>
    </source>
</evidence>
<reference evidence="1 2" key="1">
    <citation type="submission" date="2013-03" db="EMBL/GenBank/DDBJ databases">
        <authorList>
            <person name="Warren W."/>
            <person name="Wilson R.K."/>
        </authorList>
    </citation>
    <scope>NUCLEOTIDE SEQUENCE</scope>
</reference>
<organism evidence="1 2">
    <name type="scientific">Macaca fascicularis</name>
    <name type="common">Crab-eating macaque</name>
    <name type="synonym">Cynomolgus monkey</name>
    <dbReference type="NCBI Taxonomy" id="9541"/>
    <lineage>
        <taxon>Eukaryota</taxon>
        <taxon>Metazoa</taxon>
        <taxon>Chordata</taxon>
        <taxon>Craniata</taxon>
        <taxon>Vertebrata</taxon>
        <taxon>Euteleostomi</taxon>
        <taxon>Mammalia</taxon>
        <taxon>Eutheria</taxon>
        <taxon>Euarchontoglires</taxon>
        <taxon>Primates</taxon>
        <taxon>Haplorrhini</taxon>
        <taxon>Catarrhini</taxon>
        <taxon>Cercopithecidae</taxon>
        <taxon>Cercopithecinae</taxon>
        <taxon>Macaca</taxon>
    </lineage>
</organism>
<proteinExistence type="predicted"/>
<dbReference type="PANTHER" id="PTHR12138:SF162">
    <property type="entry name" value="CHROMOSOME UNDETERMINED SCAFFOLD_275, WHOLE GENOME SHOTGUN SEQUENCE"/>
    <property type="match status" value="1"/>
</dbReference>
<name>A0A7N9D904_MACFA</name>
<reference evidence="1" key="3">
    <citation type="submission" date="2025-09" db="UniProtKB">
        <authorList>
            <consortium name="Ensembl"/>
        </authorList>
    </citation>
    <scope>IDENTIFICATION</scope>
</reference>
<dbReference type="AlphaFoldDB" id="A0A7N9D904"/>
<reference evidence="1" key="2">
    <citation type="submission" date="2025-08" db="UniProtKB">
        <authorList>
            <consortium name="Ensembl"/>
        </authorList>
    </citation>
    <scope>IDENTIFICATION</scope>
</reference>
<accession>A0A7N9D904</accession>